<dbReference type="GeneID" id="20353509"/>
<reference evidence="4" key="1">
    <citation type="submission" date="2010-07" db="EMBL/GenBank/DDBJ databases">
        <title>The genome sequence of Gaeumannomyces graminis var. tritici strain R3-111a-1.</title>
        <authorList>
            <consortium name="The Broad Institute Genome Sequencing Platform"/>
            <person name="Ma L.-J."/>
            <person name="Dead R."/>
            <person name="Young S."/>
            <person name="Zeng Q."/>
            <person name="Koehrsen M."/>
            <person name="Alvarado L."/>
            <person name="Berlin A."/>
            <person name="Chapman S.B."/>
            <person name="Chen Z."/>
            <person name="Freedman E."/>
            <person name="Gellesch M."/>
            <person name="Goldberg J."/>
            <person name="Griggs A."/>
            <person name="Gujja S."/>
            <person name="Heilman E.R."/>
            <person name="Heiman D."/>
            <person name="Hepburn T."/>
            <person name="Howarth C."/>
            <person name="Jen D."/>
            <person name="Larson L."/>
            <person name="Mehta T."/>
            <person name="Neiman D."/>
            <person name="Pearson M."/>
            <person name="Roberts A."/>
            <person name="Saif S."/>
            <person name="Shea T."/>
            <person name="Shenoy N."/>
            <person name="Sisk P."/>
            <person name="Stolte C."/>
            <person name="Sykes S."/>
            <person name="Walk T."/>
            <person name="White J."/>
            <person name="Yandava C."/>
            <person name="Haas B."/>
            <person name="Nusbaum C."/>
            <person name="Birren B."/>
        </authorList>
    </citation>
    <scope>NUCLEOTIDE SEQUENCE [LARGE SCALE GENOMIC DNA]</scope>
    <source>
        <strain evidence="4">R3-111a-1</strain>
    </source>
</reference>
<accession>J3PHS0</accession>
<feature type="compositionally biased region" description="Low complexity" evidence="1">
    <location>
        <begin position="658"/>
        <end position="668"/>
    </location>
</feature>
<evidence type="ECO:0000313" key="4">
    <source>
        <dbReference type="Proteomes" id="UP000006039"/>
    </source>
</evidence>
<feature type="compositionally biased region" description="Polar residues" evidence="1">
    <location>
        <begin position="353"/>
        <end position="363"/>
    </location>
</feature>
<feature type="region of interest" description="Disordered" evidence="1">
    <location>
        <begin position="590"/>
        <end position="626"/>
    </location>
</feature>
<evidence type="ECO:0000256" key="1">
    <source>
        <dbReference type="SAM" id="MobiDB-lite"/>
    </source>
</evidence>
<dbReference type="PANTHER" id="PTHR45691">
    <property type="entry name" value="PROTEIN DIAPHANOUS"/>
    <property type="match status" value="1"/>
</dbReference>
<dbReference type="VEuPathDB" id="FungiDB:GGTG_13051"/>
<feature type="compositionally biased region" description="Pro residues" evidence="1">
    <location>
        <begin position="669"/>
        <end position="702"/>
    </location>
</feature>
<feature type="compositionally biased region" description="Low complexity" evidence="1">
    <location>
        <begin position="341"/>
        <end position="351"/>
    </location>
</feature>
<proteinExistence type="predicted"/>
<organism evidence="2">
    <name type="scientific">Gaeumannomyces tritici (strain R3-111a-1)</name>
    <name type="common">Wheat and barley take-all root rot fungus</name>
    <name type="synonym">Gaeumannomyces graminis var. tritici</name>
    <dbReference type="NCBI Taxonomy" id="644352"/>
    <lineage>
        <taxon>Eukaryota</taxon>
        <taxon>Fungi</taxon>
        <taxon>Dikarya</taxon>
        <taxon>Ascomycota</taxon>
        <taxon>Pezizomycotina</taxon>
        <taxon>Sordariomycetes</taxon>
        <taxon>Sordariomycetidae</taxon>
        <taxon>Magnaporthales</taxon>
        <taxon>Magnaporthaceae</taxon>
        <taxon>Gaeumannomyces</taxon>
    </lineage>
</organism>
<evidence type="ECO:0000313" key="3">
    <source>
        <dbReference type="EnsemblFungi" id="EJT69432"/>
    </source>
</evidence>
<dbReference type="PANTHER" id="PTHR45691:SF1">
    <property type="entry name" value="FH2 DOMAIN-CONTAINING PROTEIN 1-RELATED"/>
    <property type="match status" value="1"/>
</dbReference>
<sequence length="885" mass="96899">MPRPNWLQQIRESGAINHISQGRFDRLDLPALQAITNDYLLAAGPGSFPWRERQPVACRSAECDALLAGHMAGLEGELYVSEAALLACLHVLTGVQLRAQLEALHDIAADRDPTALTFFRLRFRLYLHCLEVALDQRPDVFARFSETESHEGVVVEQLLAVMDASTSGSRPDSADGFPLIWRLLWGMTRGGRRNVSQLEHLPDDTIAFALQRFRLGNMLQEKLGQLSRAYRWRHVRELVKGVGGVAHLPRARAILEKVLPKYAMWAAWEPDKERLKRWGRPAAAPHLRLLEPLFLLEGPDTTGSQRRTLLQASKSSPAEGCCELDGSSPVVPVVPVVPSSSTSLEPSYPWSPQEASNSWASTPLTPPVDPMSGMSVEERMLHYLDDAINVGPEAVNLFIYLFADLFRPESMDVEHRFTSALELRDDLSCRVLLNHLKATQNPADTPVAAAATSLAAALPIIGTRLRLQEYYGAKLRLRFRAPEVLKAAQREFCDLLLQDNTYGGRSVPGRDDDAGPAEAAGLAVQALGRAMLCAAWLREDWTGEFVDALRRMPATREQVKADFRQLEHCSDSGARRQRVHDLAYRLGASRLGGGGGGPPAASASMPDVSSMSSGISSPPQMASPPQTTIGLLAFNEVPFFVLPPSALPRPVLPPMTLPFRPSPAAGGRRPPPPPPSQPSRRPPPPVALRPPPSPPPPPPPPAEDVIMSEPLTGDRDRLRALIRAIPGVPASLTAACTRQARTEHDLVVRKLVDMLGTGLTDQVCVNLANYLAPQQQREGGGGVLLHECWRDLLLHAMRQLPAGLLDRNYKGLLLDTWNRWLDALPRLLGDRFLDDGAGGGVVGFTREAMERLSAKKTALHRSRSMNTLASGRTGRTSFVSVRSTP</sequence>
<dbReference type="EMBL" id="GL385404">
    <property type="protein sequence ID" value="EJT69432.1"/>
    <property type="molecule type" value="Genomic_DNA"/>
</dbReference>
<dbReference type="OrthoDB" id="109543at2759"/>
<evidence type="ECO:0000313" key="2">
    <source>
        <dbReference type="EMBL" id="EJT69432.1"/>
    </source>
</evidence>
<dbReference type="RefSeq" id="XP_009229217.1">
    <property type="nucleotide sequence ID" value="XM_009230953.1"/>
</dbReference>
<dbReference type="HOGENOM" id="CLU_325722_0_0_1"/>
<dbReference type="GO" id="GO:0005884">
    <property type="term" value="C:actin filament"/>
    <property type="evidence" value="ECO:0007669"/>
    <property type="project" value="TreeGrafter"/>
</dbReference>
<gene>
    <name evidence="3" type="primary">20353509</name>
    <name evidence="2" type="ORF">GGTG_13051</name>
</gene>
<name>J3PHS0_GAET3</name>
<feature type="region of interest" description="Disordered" evidence="1">
    <location>
        <begin position="341"/>
        <end position="364"/>
    </location>
</feature>
<dbReference type="Proteomes" id="UP000006039">
    <property type="component" value="Unassembled WGS sequence"/>
</dbReference>
<dbReference type="AlphaFoldDB" id="J3PHS0"/>
<dbReference type="EnsemblFungi" id="EJT69432">
    <property type="protein sequence ID" value="EJT69432"/>
    <property type="gene ID" value="GGTG_13051"/>
</dbReference>
<feature type="region of interest" description="Disordered" evidence="1">
    <location>
        <begin position="658"/>
        <end position="708"/>
    </location>
</feature>
<feature type="compositionally biased region" description="Low complexity" evidence="1">
    <location>
        <begin position="599"/>
        <end position="620"/>
    </location>
</feature>
<dbReference type="InterPro" id="IPR051412">
    <property type="entry name" value="Formin_Homology_Diaphanous_sf"/>
</dbReference>
<protein>
    <submittedName>
        <fullName evidence="2 3">Uncharacterized protein</fullName>
    </submittedName>
</protein>
<reference evidence="3" key="4">
    <citation type="journal article" date="2015" name="G3 (Bethesda)">
        <title>Genome sequences of three phytopathogenic species of the Magnaporthaceae family of fungi.</title>
        <authorList>
            <person name="Okagaki L.H."/>
            <person name="Nunes C.C."/>
            <person name="Sailsbery J."/>
            <person name="Clay B."/>
            <person name="Brown D."/>
            <person name="John T."/>
            <person name="Oh Y."/>
            <person name="Young N."/>
            <person name="Fitzgerald M."/>
            <person name="Haas B.J."/>
            <person name="Zeng Q."/>
            <person name="Young S."/>
            <person name="Adiconis X."/>
            <person name="Fan L."/>
            <person name="Levin J.Z."/>
            <person name="Mitchell T.K."/>
            <person name="Okubara P.A."/>
            <person name="Farman M.L."/>
            <person name="Kohn L.M."/>
            <person name="Birren B."/>
            <person name="Ma L.-J."/>
            <person name="Dean R.A."/>
        </authorList>
    </citation>
    <scope>NUCLEOTIDE SEQUENCE</scope>
    <source>
        <strain evidence="3">R3-111a-1</strain>
    </source>
</reference>
<dbReference type="GO" id="GO:0030041">
    <property type="term" value="P:actin filament polymerization"/>
    <property type="evidence" value="ECO:0007669"/>
    <property type="project" value="TreeGrafter"/>
</dbReference>
<keyword evidence="4" id="KW-1185">Reference proteome</keyword>
<dbReference type="eggNOG" id="ENOG502TDGK">
    <property type="taxonomic scope" value="Eukaryota"/>
</dbReference>
<reference evidence="2" key="2">
    <citation type="submission" date="2010-07" db="EMBL/GenBank/DDBJ databases">
        <authorList>
            <consortium name="The Broad Institute Genome Sequencing Platform"/>
            <consortium name="Broad Institute Genome Sequencing Center for Infectious Disease"/>
            <person name="Ma L.-J."/>
            <person name="Dead R."/>
            <person name="Young S."/>
            <person name="Zeng Q."/>
            <person name="Koehrsen M."/>
            <person name="Alvarado L."/>
            <person name="Berlin A."/>
            <person name="Chapman S.B."/>
            <person name="Chen Z."/>
            <person name="Freedman E."/>
            <person name="Gellesch M."/>
            <person name="Goldberg J."/>
            <person name="Griggs A."/>
            <person name="Gujja S."/>
            <person name="Heilman E.R."/>
            <person name="Heiman D."/>
            <person name="Hepburn T."/>
            <person name="Howarth C."/>
            <person name="Jen D."/>
            <person name="Larson L."/>
            <person name="Mehta T."/>
            <person name="Neiman D."/>
            <person name="Pearson M."/>
            <person name="Roberts A."/>
            <person name="Saif S."/>
            <person name="Shea T."/>
            <person name="Shenoy N."/>
            <person name="Sisk P."/>
            <person name="Stolte C."/>
            <person name="Sykes S."/>
            <person name="Walk T."/>
            <person name="White J."/>
            <person name="Yandava C."/>
            <person name="Haas B."/>
            <person name="Nusbaum C."/>
            <person name="Birren B."/>
        </authorList>
    </citation>
    <scope>NUCLEOTIDE SEQUENCE</scope>
    <source>
        <strain evidence="2">R3-111a-1</strain>
    </source>
</reference>
<reference evidence="2" key="3">
    <citation type="submission" date="2010-09" db="EMBL/GenBank/DDBJ databases">
        <title>Annotation of Gaeumannomyces graminis var. tritici R3-111a-1.</title>
        <authorList>
            <consortium name="The Broad Institute Genome Sequencing Platform"/>
            <person name="Ma L.-J."/>
            <person name="Dead R."/>
            <person name="Young S.K."/>
            <person name="Zeng Q."/>
            <person name="Gargeya S."/>
            <person name="Fitzgerald M."/>
            <person name="Haas B."/>
            <person name="Abouelleil A."/>
            <person name="Alvarado L."/>
            <person name="Arachchi H.M."/>
            <person name="Berlin A."/>
            <person name="Brown A."/>
            <person name="Chapman S.B."/>
            <person name="Chen Z."/>
            <person name="Dunbar C."/>
            <person name="Freedman E."/>
            <person name="Gearin G."/>
            <person name="Gellesch M."/>
            <person name="Goldberg J."/>
            <person name="Griggs A."/>
            <person name="Gujja S."/>
            <person name="Heiman D."/>
            <person name="Howarth C."/>
            <person name="Larson L."/>
            <person name="Lui A."/>
            <person name="MacDonald P.J.P."/>
            <person name="Mehta T."/>
            <person name="Montmayeur A."/>
            <person name="Murphy C."/>
            <person name="Neiman D."/>
            <person name="Pearson M."/>
            <person name="Priest M."/>
            <person name="Roberts A."/>
            <person name="Saif S."/>
            <person name="Shea T."/>
            <person name="Shenoy N."/>
            <person name="Sisk P."/>
            <person name="Stolte C."/>
            <person name="Sykes S."/>
            <person name="Yandava C."/>
            <person name="Wortman J."/>
            <person name="Nusbaum C."/>
            <person name="Birren B."/>
        </authorList>
    </citation>
    <scope>NUCLEOTIDE SEQUENCE</scope>
    <source>
        <strain evidence="2">R3-111a-1</strain>
    </source>
</reference>
<reference evidence="3" key="5">
    <citation type="submission" date="2018-04" db="UniProtKB">
        <authorList>
            <consortium name="EnsemblFungi"/>
        </authorList>
    </citation>
    <scope>IDENTIFICATION</scope>
    <source>
        <strain evidence="3">R3-111a-1</strain>
    </source>
</reference>